<reference evidence="3 4" key="1">
    <citation type="submission" date="2024-03" db="EMBL/GenBank/DDBJ databases">
        <title>Adaptation during the transition from Ophiocordyceps entomopathogen to insect associate is accompanied by gene loss and intensified selection.</title>
        <authorList>
            <person name="Ward C.M."/>
            <person name="Onetto C.A."/>
            <person name="Borneman A.R."/>
        </authorList>
    </citation>
    <scope>NUCLEOTIDE SEQUENCE [LARGE SCALE GENOMIC DNA]</scope>
    <source>
        <strain evidence="3">AWRI1</strain>
        <tissue evidence="3">Single Adult Female</tissue>
    </source>
</reference>
<accession>A0AAN9TGT9</accession>
<dbReference type="Gene3D" id="6.10.250.1050">
    <property type="match status" value="2"/>
</dbReference>
<dbReference type="EMBL" id="JBBCAQ010000023">
    <property type="protein sequence ID" value="KAK7588163.1"/>
    <property type="molecule type" value="Genomic_DNA"/>
</dbReference>
<evidence type="ECO:0000313" key="4">
    <source>
        <dbReference type="Proteomes" id="UP001367676"/>
    </source>
</evidence>
<dbReference type="Pfam" id="PF04979">
    <property type="entry name" value="IPP-2"/>
    <property type="match status" value="1"/>
</dbReference>
<dbReference type="PANTHER" id="PTHR12398">
    <property type="entry name" value="PROTEIN PHOSPHATASE INHIBITOR"/>
    <property type="match status" value="1"/>
</dbReference>
<feature type="compositionally biased region" description="Basic and acidic residues" evidence="2">
    <location>
        <begin position="127"/>
        <end position="138"/>
    </location>
</feature>
<comment type="similarity">
    <text evidence="1">Belongs to the protein phosphatase inhibitor 2 family.</text>
</comment>
<feature type="compositionally biased region" description="Basic and acidic residues" evidence="2">
    <location>
        <begin position="99"/>
        <end position="114"/>
    </location>
</feature>
<proteinExistence type="inferred from homology"/>
<dbReference type="AlphaFoldDB" id="A0AAN9TGT9"/>
<feature type="compositionally biased region" description="Acidic residues" evidence="2">
    <location>
        <begin position="158"/>
        <end position="171"/>
    </location>
</feature>
<feature type="compositionally biased region" description="Basic and acidic residues" evidence="2">
    <location>
        <begin position="61"/>
        <end position="81"/>
    </location>
</feature>
<protein>
    <recommendedName>
        <fullName evidence="5">Protein phosphatase inhibitor 2</fullName>
    </recommendedName>
</protein>
<evidence type="ECO:0000256" key="1">
    <source>
        <dbReference type="ARBA" id="ARBA00005472"/>
    </source>
</evidence>
<comment type="caution">
    <text evidence="3">The sequence shown here is derived from an EMBL/GenBank/DDBJ whole genome shotgun (WGS) entry which is preliminary data.</text>
</comment>
<feature type="compositionally biased region" description="Polar residues" evidence="2">
    <location>
        <begin position="26"/>
        <end position="37"/>
    </location>
</feature>
<organism evidence="3 4">
    <name type="scientific">Parthenolecanium corni</name>
    <dbReference type="NCBI Taxonomy" id="536013"/>
    <lineage>
        <taxon>Eukaryota</taxon>
        <taxon>Metazoa</taxon>
        <taxon>Ecdysozoa</taxon>
        <taxon>Arthropoda</taxon>
        <taxon>Hexapoda</taxon>
        <taxon>Insecta</taxon>
        <taxon>Pterygota</taxon>
        <taxon>Neoptera</taxon>
        <taxon>Paraneoptera</taxon>
        <taxon>Hemiptera</taxon>
        <taxon>Sternorrhyncha</taxon>
        <taxon>Coccoidea</taxon>
        <taxon>Coccidae</taxon>
        <taxon>Parthenolecanium</taxon>
    </lineage>
</organism>
<feature type="region of interest" description="Disordered" evidence="2">
    <location>
        <begin position="17"/>
        <end position="138"/>
    </location>
</feature>
<feature type="compositionally biased region" description="Basic and acidic residues" evidence="2">
    <location>
        <begin position="42"/>
        <end position="52"/>
    </location>
</feature>
<dbReference type="GO" id="GO:0004864">
    <property type="term" value="F:protein phosphatase inhibitor activity"/>
    <property type="evidence" value="ECO:0007669"/>
    <property type="project" value="InterPro"/>
</dbReference>
<feature type="compositionally biased region" description="Acidic residues" evidence="2">
    <location>
        <begin position="115"/>
        <end position="126"/>
    </location>
</feature>
<feature type="compositionally biased region" description="Acidic residues" evidence="2">
    <location>
        <begin position="82"/>
        <end position="97"/>
    </location>
</feature>
<feature type="compositionally biased region" description="Polar residues" evidence="2">
    <location>
        <begin position="189"/>
        <end position="205"/>
    </location>
</feature>
<evidence type="ECO:0000256" key="2">
    <source>
        <dbReference type="SAM" id="MobiDB-lite"/>
    </source>
</evidence>
<evidence type="ECO:0008006" key="5">
    <source>
        <dbReference type="Google" id="ProtNLM"/>
    </source>
</evidence>
<dbReference type="GO" id="GO:0009966">
    <property type="term" value="P:regulation of signal transduction"/>
    <property type="evidence" value="ECO:0007669"/>
    <property type="project" value="InterPro"/>
</dbReference>
<feature type="region of interest" description="Disordered" evidence="2">
    <location>
        <begin position="153"/>
        <end position="205"/>
    </location>
</feature>
<dbReference type="InterPro" id="IPR007062">
    <property type="entry name" value="PPI-2"/>
</dbReference>
<dbReference type="PANTHER" id="PTHR12398:SF20">
    <property type="entry name" value="PROTEIN PHOSPHATASE 1 REGULATORY INHIBITOR SUBUNIT 2"/>
    <property type="match status" value="1"/>
</dbReference>
<keyword evidence="4" id="KW-1185">Reference proteome</keyword>
<sequence length="205" mass="23231">MASRDDPLLKEVVENLNKKPAKGILKNSSSFETTEPVKSQKPSKDKATKWDEMNIIATLHPPDKDYGHMKVDEPKTPFEREIPDDENDSGVDPELLAEEMNKKREERLKIHIPVDESESEPDEEETPEQRAARKAFESKRKAHYNEFFAAKMARKLLEEEDEDEENDDDEKDSGQSNANVDEDIAEGSCGNTECTSSTMTVSSDI</sequence>
<name>A0AAN9TGT9_9HEMI</name>
<evidence type="ECO:0000313" key="3">
    <source>
        <dbReference type="EMBL" id="KAK7588163.1"/>
    </source>
</evidence>
<dbReference type="Proteomes" id="UP001367676">
    <property type="component" value="Unassembled WGS sequence"/>
</dbReference>
<gene>
    <name evidence="3" type="ORF">V9T40_005408</name>
</gene>